<dbReference type="Gene3D" id="2.130.10.10">
    <property type="entry name" value="YVTN repeat-like/Quinoprotein amine dehydrogenase"/>
    <property type="match status" value="1"/>
</dbReference>
<evidence type="ECO:0000313" key="1">
    <source>
        <dbReference type="EMBL" id="ASP39429.1"/>
    </source>
</evidence>
<name>A0A222FKZ1_9GAMM</name>
<dbReference type="PROSITE" id="PS51257">
    <property type="entry name" value="PROKAR_LIPOPROTEIN"/>
    <property type="match status" value="1"/>
</dbReference>
<dbReference type="Proteomes" id="UP000202440">
    <property type="component" value="Chromosome"/>
</dbReference>
<dbReference type="EMBL" id="CP022530">
    <property type="protein sequence ID" value="ASP39429.1"/>
    <property type="molecule type" value="Genomic_DNA"/>
</dbReference>
<protein>
    <submittedName>
        <fullName evidence="1">Uncharacterized protein</fullName>
    </submittedName>
</protein>
<dbReference type="KEGG" id="bsan:CHH28_12430"/>
<keyword evidence="2" id="KW-1185">Reference proteome</keyword>
<dbReference type="AlphaFoldDB" id="A0A222FKZ1"/>
<dbReference type="RefSeq" id="WP_094060607.1">
    <property type="nucleotide sequence ID" value="NZ_CP022530.1"/>
</dbReference>
<gene>
    <name evidence="1" type="ORF">CHH28_12430</name>
</gene>
<evidence type="ECO:0000313" key="2">
    <source>
        <dbReference type="Proteomes" id="UP000202440"/>
    </source>
</evidence>
<dbReference type="SUPFAM" id="SSF63825">
    <property type="entry name" value="YWTD domain"/>
    <property type="match status" value="1"/>
</dbReference>
<reference evidence="1 2" key="1">
    <citation type="submission" date="2017-07" db="EMBL/GenBank/DDBJ databases">
        <title>Annotated genome sequence of Bacterioplanes sanyensis isolated from Red Sea.</title>
        <authorList>
            <person name="Rehman Z.U."/>
        </authorList>
    </citation>
    <scope>NUCLEOTIDE SEQUENCE [LARGE SCALE GENOMIC DNA]</scope>
    <source>
        <strain evidence="1 2">NV9</strain>
    </source>
</reference>
<organism evidence="1 2">
    <name type="scientific">Bacterioplanes sanyensis</name>
    <dbReference type="NCBI Taxonomy" id="1249553"/>
    <lineage>
        <taxon>Bacteria</taxon>
        <taxon>Pseudomonadati</taxon>
        <taxon>Pseudomonadota</taxon>
        <taxon>Gammaproteobacteria</taxon>
        <taxon>Oceanospirillales</taxon>
        <taxon>Oceanospirillaceae</taxon>
        <taxon>Bacterioplanes</taxon>
    </lineage>
</organism>
<dbReference type="InterPro" id="IPR015943">
    <property type="entry name" value="WD40/YVTN_repeat-like_dom_sf"/>
</dbReference>
<accession>A0A222FKZ1</accession>
<proteinExistence type="predicted"/>
<dbReference type="OrthoDB" id="7057448at2"/>
<sequence>MQKPLYLISLAALLSACGSDDSSSNNTTPALESKYVAQLVAPDYSSSQVATGAVTGDRSATQGLLVQDKSDYSLSSYGDVLYQLGRFQIDTVSRYEGHDLTTQSWSYSTRLAGEEVSSNTYQLVQRNASEGYLIRYGSHLLLTVNPQADNADDFVTGSIDLSAYTPEGTQVPGMSDAVIAGDRLFVSLQRLDASWQPLTAYIAVIDLSTGLEIDTNPQLDGLQGIALAGTNPASMEVHNGQLYVASRGDYASNSGTLEKIDTTTYATTVLADGDSFPQLNANLEDDDASNDVIYHFQDVAVVSDQLGFVLLSKEQGFTSLDDRIFTFNPTEASFGTALNDTVAALNDQQIADITVGPELRLWLSVHNAQAPGIYVVDPDTLTVNGDFIALDMPASHILFLSE</sequence>